<keyword evidence="6" id="KW-0472">Membrane</keyword>
<dbReference type="AlphaFoldDB" id="A0A0D0V1K7"/>
<dbReference type="Gene3D" id="2.60.120.200">
    <property type="match status" value="1"/>
</dbReference>
<evidence type="ECO:0000256" key="9">
    <source>
        <dbReference type="SAM" id="MobiDB-lite"/>
    </source>
</evidence>
<dbReference type="InterPro" id="IPR005629">
    <property type="entry name" value="Skn1/Kre6/Sbg1"/>
</dbReference>
<dbReference type="PROSITE" id="PS51762">
    <property type="entry name" value="GH16_2"/>
    <property type="match status" value="1"/>
</dbReference>
<feature type="domain" description="GH16" evidence="10">
    <location>
        <begin position="429"/>
        <end position="709"/>
    </location>
</feature>
<evidence type="ECO:0000313" key="12">
    <source>
        <dbReference type="Proteomes" id="UP000053392"/>
    </source>
</evidence>
<dbReference type="GO" id="GO:0015926">
    <property type="term" value="F:glucosidase activity"/>
    <property type="evidence" value="ECO:0007669"/>
    <property type="project" value="TreeGrafter"/>
</dbReference>
<dbReference type="GO" id="GO:0031505">
    <property type="term" value="P:fungal-type cell wall organization"/>
    <property type="evidence" value="ECO:0007669"/>
    <property type="project" value="TreeGrafter"/>
</dbReference>
<feature type="compositionally biased region" description="Polar residues" evidence="9">
    <location>
        <begin position="54"/>
        <end position="64"/>
    </location>
</feature>
<dbReference type="GO" id="GO:0006078">
    <property type="term" value="P:(1-&gt;6)-beta-D-glucan biosynthetic process"/>
    <property type="evidence" value="ECO:0007669"/>
    <property type="project" value="TreeGrafter"/>
</dbReference>
<evidence type="ECO:0000256" key="4">
    <source>
        <dbReference type="ARBA" id="ARBA00022968"/>
    </source>
</evidence>
<comment type="subcellular location">
    <subcellularLocation>
        <location evidence="1">Membrane</location>
        <topology evidence="1">Single-pass type II membrane protein</topology>
    </subcellularLocation>
</comment>
<organism evidence="11 12">
    <name type="scientific">Cryptococcus deuterogattii Ram5</name>
    <dbReference type="NCBI Taxonomy" id="1296110"/>
    <lineage>
        <taxon>Eukaryota</taxon>
        <taxon>Fungi</taxon>
        <taxon>Dikarya</taxon>
        <taxon>Basidiomycota</taxon>
        <taxon>Agaricomycotina</taxon>
        <taxon>Tremellomycetes</taxon>
        <taxon>Tremellales</taxon>
        <taxon>Cryptococcaceae</taxon>
        <taxon>Cryptococcus</taxon>
        <taxon>Cryptococcus gattii species complex</taxon>
    </lineage>
</organism>
<gene>
    <name evidence="11" type="ORF">I313_03698</name>
</gene>
<feature type="compositionally biased region" description="Basic and acidic residues" evidence="9">
    <location>
        <begin position="29"/>
        <end position="39"/>
    </location>
</feature>
<evidence type="ECO:0000256" key="6">
    <source>
        <dbReference type="ARBA" id="ARBA00023136"/>
    </source>
</evidence>
<proteinExistence type="inferred from homology"/>
<name>A0A0D0V1K7_9TREE</name>
<dbReference type="PANTHER" id="PTHR31361:SF1">
    <property type="entry name" value="BETA-GLUCAN SYNTHESIS-ASSOCIATED PROTEIN KRE6-RELATED"/>
    <property type="match status" value="1"/>
</dbReference>
<dbReference type="Pfam" id="PF03935">
    <property type="entry name" value="SKN1_KRE6_Sbg1"/>
    <property type="match status" value="3"/>
</dbReference>
<comment type="similarity">
    <text evidence="2">Belongs to the SKN1/KRE6 family.</text>
</comment>
<dbReference type="InterPro" id="IPR000757">
    <property type="entry name" value="Beta-glucanase-like"/>
</dbReference>
<keyword evidence="8" id="KW-0961">Cell wall biogenesis/degradation</keyword>
<feature type="compositionally biased region" description="Polar residues" evidence="9">
    <location>
        <begin position="1"/>
        <end position="20"/>
    </location>
</feature>
<dbReference type="InterPro" id="IPR013320">
    <property type="entry name" value="ConA-like_dom_sf"/>
</dbReference>
<evidence type="ECO:0000256" key="2">
    <source>
        <dbReference type="ARBA" id="ARBA00010962"/>
    </source>
</evidence>
<dbReference type="Proteomes" id="UP000053392">
    <property type="component" value="Unassembled WGS sequence"/>
</dbReference>
<dbReference type="SUPFAM" id="SSF49899">
    <property type="entry name" value="Concanavalin A-like lectins/glucanases"/>
    <property type="match status" value="1"/>
</dbReference>
<feature type="region of interest" description="Disordered" evidence="9">
    <location>
        <begin position="1"/>
        <end position="112"/>
    </location>
</feature>
<keyword evidence="4" id="KW-0735">Signal-anchor</keyword>
<evidence type="ECO:0000256" key="7">
    <source>
        <dbReference type="ARBA" id="ARBA00023180"/>
    </source>
</evidence>
<keyword evidence="3" id="KW-0812">Transmembrane</keyword>
<accession>A0A0D0V1K7</accession>
<evidence type="ECO:0000256" key="5">
    <source>
        <dbReference type="ARBA" id="ARBA00022989"/>
    </source>
</evidence>
<evidence type="ECO:0000256" key="1">
    <source>
        <dbReference type="ARBA" id="ARBA00004606"/>
    </source>
</evidence>
<keyword evidence="7" id="KW-0325">Glycoprotein</keyword>
<dbReference type="EMBL" id="KN847903">
    <property type="protein sequence ID" value="KIR40374.1"/>
    <property type="molecule type" value="Genomic_DNA"/>
</dbReference>
<dbReference type="GO" id="GO:0005886">
    <property type="term" value="C:plasma membrane"/>
    <property type="evidence" value="ECO:0007669"/>
    <property type="project" value="TreeGrafter"/>
</dbReference>
<evidence type="ECO:0000256" key="3">
    <source>
        <dbReference type="ARBA" id="ARBA00022692"/>
    </source>
</evidence>
<dbReference type="GO" id="GO:0005789">
    <property type="term" value="C:endoplasmic reticulum membrane"/>
    <property type="evidence" value="ECO:0007669"/>
    <property type="project" value="TreeGrafter"/>
</dbReference>
<sequence length="727" mass="79817">MTSSNEINYPLSRQNSTNCLDNPAGAPASREDPHSRNDSEVIAASGVRHPSANHRPNASISGSSGHLRPRPASRNASPTSRLSRRKSSPILSVPSSGKDLFGGDGSRASGAERIIKGTSKWLRDRMGGSEEKDDHWLVLDLPSPSMLSDAGSMAIPVYDTRGYPSREGSLDRPRIAADTGARQQGPTLTSAPEINVYLSQSTKNKPSPLGYTHNASLTPLAAQFPARSASPLSTLVPSLADFYPDAAIFGNRTLGSSPRPALSVFGSSESSVMTFRSMSSLRSGFGTDSDSATRLRLDSDAASDDGLIDKEARLKKHVAKVVYDMNDILPKLRLVNELEGNGEKLGLYDLLPFHIDPCQWEGNNSEDDDELHRPEPQDIPDIQYFSSRGLANLGCLAILGLIIVMLFSTGQVPDVANIFQLIDPDTPAEAYTHKSLETGEEWDLVFSDEFNEDGRTFYNGDDPFWEAVDLHYWQTNNLECHGMDFEGGMMSSWNRFCFTGGYMEVSVSLPGANNIPGLWPAIWTMGNLGRAGYGGSLDGTWPYTYDSCDVGTLPNQTLNGRSAPEIDIFEATIDMSIAKGQVSQSGQWAPFNPNYYFINSSSEYYKIYDNDVTQINSYMGSVYQQATSGLSLTNQVIAPMGLVVLQFMEWNMLLEGMVISLGSTIIKKLGLSMELRWDLMKKLDFVGLEKLWPVQMEVDYVRVYQDPKKKNVGCDPVDRPTASYIAR</sequence>
<keyword evidence="5" id="KW-1133">Transmembrane helix</keyword>
<dbReference type="HOGENOM" id="CLU_380816_0_0_1"/>
<keyword evidence="12" id="KW-1185">Reference proteome</keyword>
<reference evidence="11 12" key="1">
    <citation type="submission" date="2015-01" db="EMBL/GenBank/DDBJ databases">
        <title>The Genome Sequence of Cryptococcus gattii Ram5.</title>
        <authorList>
            <consortium name="The Broad Institute Genomics Platform"/>
            <person name="Cuomo C."/>
            <person name="Litvintseva A."/>
            <person name="Chen Y."/>
            <person name="Heitman J."/>
            <person name="Sun S."/>
            <person name="Springer D."/>
            <person name="Dromer F."/>
            <person name="Young S."/>
            <person name="Zeng Q."/>
            <person name="Gargeya S."/>
            <person name="Abouelleil A."/>
            <person name="Alvarado L."/>
            <person name="Chapman S.B."/>
            <person name="Gainer-Dewar J."/>
            <person name="Goldberg J."/>
            <person name="Griggs A."/>
            <person name="Gujja S."/>
            <person name="Hansen M."/>
            <person name="Howarth C."/>
            <person name="Imamovic A."/>
            <person name="Larimer J."/>
            <person name="Murphy C."/>
            <person name="Naylor J."/>
            <person name="Pearson M."/>
            <person name="Priest M."/>
            <person name="Roberts A."/>
            <person name="Saif S."/>
            <person name="Shea T."/>
            <person name="Sykes S."/>
            <person name="Wortman J."/>
            <person name="Nusbaum C."/>
            <person name="Birren B."/>
        </authorList>
    </citation>
    <scope>NUCLEOTIDE SEQUENCE [LARGE SCALE GENOMIC DNA]</scope>
    <source>
        <strain evidence="11 12">Ram5</strain>
    </source>
</reference>
<evidence type="ECO:0000256" key="8">
    <source>
        <dbReference type="ARBA" id="ARBA00023316"/>
    </source>
</evidence>
<protein>
    <submittedName>
        <fullName evidence="11">Glucosidase</fullName>
    </submittedName>
</protein>
<dbReference type="PANTHER" id="PTHR31361">
    <property type="entry name" value="BETA-GLUCAN SYNTHESIS-ASSOCIATED PROTEIN KRE6-RELATED"/>
    <property type="match status" value="1"/>
</dbReference>
<evidence type="ECO:0000259" key="10">
    <source>
        <dbReference type="PROSITE" id="PS51762"/>
    </source>
</evidence>
<evidence type="ECO:0000313" key="11">
    <source>
        <dbReference type="EMBL" id="KIR40374.1"/>
    </source>
</evidence>
<dbReference type="OrthoDB" id="412647at2759"/>